<gene>
    <name evidence="1" type="ORF">GDO86_005210</name>
</gene>
<comment type="caution">
    <text evidence="1">The sequence shown here is derived from an EMBL/GenBank/DDBJ whole genome shotgun (WGS) entry which is preliminary data.</text>
</comment>
<protein>
    <submittedName>
        <fullName evidence="1">Uncharacterized protein</fullName>
    </submittedName>
</protein>
<dbReference type="Proteomes" id="UP000812440">
    <property type="component" value="Chromosome 3"/>
</dbReference>
<dbReference type="AlphaFoldDB" id="A0A8T2J5L0"/>
<keyword evidence="2" id="KW-1185">Reference proteome</keyword>
<reference evidence="1" key="1">
    <citation type="thesis" date="2020" institute="ProQuest LLC" country="789 East Eisenhower Parkway, Ann Arbor, MI, USA">
        <title>Comparative Genomics and Chromosome Evolution.</title>
        <authorList>
            <person name="Mudd A.B."/>
        </authorList>
    </citation>
    <scope>NUCLEOTIDE SEQUENCE</scope>
    <source>
        <strain evidence="1">Female2</strain>
        <tissue evidence="1">Blood</tissue>
    </source>
</reference>
<dbReference type="EMBL" id="JAACNH010000006">
    <property type="protein sequence ID" value="KAG8438937.1"/>
    <property type="molecule type" value="Genomic_DNA"/>
</dbReference>
<accession>A0A8T2J5L0</accession>
<organism evidence="1 2">
    <name type="scientific">Hymenochirus boettgeri</name>
    <name type="common">Congo dwarf clawed frog</name>
    <dbReference type="NCBI Taxonomy" id="247094"/>
    <lineage>
        <taxon>Eukaryota</taxon>
        <taxon>Metazoa</taxon>
        <taxon>Chordata</taxon>
        <taxon>Craniata</taxon>
        <taxon>Vertebrata</taxon>
        <taxon>Euteleostomi</taxon>
        <taxon>Amphibia</taxon>
        <taxon>Batrachia</taxon>
        <taxon>Anura</taxon>
        <taxon>Pipoidea</taxon>
        <taxon>Pipidae</taxon>
        <taxon>Pipinae</taxon>
        <taxon>Hymenochirus</taxon>
    </lineage>
</organism>
<name>A0A8T2J5L0_9PIPI</name>
<evidence type="ECO:0000313" key="2">
    <source>
        <dbReference type="Proteomes" id="UP000812440"/>
    </source>
</evidence>
<evidence type="ECO:0000313" key="1">
    <source>
        <dbReference type="EMBL" id="KAG8438937.1"/>
    </source>
</evidence>
<sequence>MKDQTLNTNIISRRFSLVIKHLIGCGTSGTFTQFAHTFDGFYNGSILENAAVSPFTGRSRKLTAYVYRYRYFTILRHKVTHIYRNTKSVKSCTKDGRDSAPSANKRL</sequence>
<proteinExistence type="predicted"/>